<dbReference type="Gene3D" id="2.30.42.10">
    <property type="match status" value="1"/>
</dbReference>
<dbReference type="Gene3D" id="3.30.750.44">
    <property type="match status" value="1"/>
</dbReference>
<evidence type="ECO:0000256" key="2">
    <source>
        <dbReference type="ARBA" id="ARBA00022670"/>
    </source>
</evidence>
<proteinExistence type="inferred from homology"/>
<dbReference type="PROSITE" id="PS50106">
    <property type="entry name" value="PDZ"/>
    <property type="match status" value="1"/>
</dbReference>
<dbReference type="InterPro" id="IPR055210">
    <property type="entry name" value="CtpA/B_N"/>
</dbReference>
<sequence>MNPSFRKKAPLVFFVSLIFLSFALGVFVGKNEIHCKACKPENLDFSLFWQAYQTLQEKFVAKEKIDYQKVLYGAISGMVKSLGDPYTVFLDPEENRRFNEDVSGSFEGIGAEIGIRKDQLQIIAPLEGTPAEKAGLRAGDKIIKINETFTTDLTVDEAVNFIRGPKGTEVTLTIFRDEWEVPKEIKIQRAVIEVPSLKWELLASTGEAGGKEGNIAYIKLYQFSEKADADFKETAMEILASPAQKIILDLRNNPGGYLEVANSIAGWFLKRNDIVTIEDFGGKDEKKEYKAQGNEKFADYPIVILINQGSASGSEILAGALRDDRGIKLIGEKSFGKGSVQELESLPGGASLKITVAKWLTPKGESISDKGLGPDIKVEMTEEDYEQDKDPQLDKALEIIKGL</sequence>
<dbReference type="CDD" id="cd06782">
    <property type="entry name" value="cpPDZ_CPP-like"/>
    <property type="match status" value="1"/>
</dbReference>
<dbReference type="Pfam" id="PF22694">
    <property type="entry name" value="CtpB_N-like"/>
    <property type="match status" value="1"/>
</dbReference>
<dbReference type="NCBIfam" id="TIGR00225">
    <property type="entry name" value="prc"/>
    <property type="match status" value="1"/>
</dbReference>
<dbReference type="FunFam" id="2.30.42.10:FF:000063">
    <property type="entry name" value="Peptidase, S41 family"/>
    <property type="match status" value="1"/>
</dbReference>
<dbReference type="InterPro" id="IPR029045">
    <property type="entry name" value="ClpP/crotonase-like_dom_sf"/>
</dbReference>
<dbReference type="SMART" id="SM00245">
    <property type="entry name" value="TSPc"/>
    <property type="match status" value="1"/>
</dbReference>
<dbReference type="InterPro" id="IPR004447">
    <property type="entry name" value="Peptidase_S41A"/>
</dbReference>
<dbReference type="CDD" id="cd07560">
    <property type="entry name" value="Peptidase_S41_CPP"/>
    <property type="match status" value="1"/>
</dbReference>
<comment type="similarity">
    <text evidence="1 5">Belongs to the peptidase S41A family.</text>
</comment>
<dbReference type="GO" id="GO:0007165">
    <property type="term" value="P:signal transduction"/>
    <property type="evidence" value="ECO:0007669"/>
    <property type="project" value="TreeGrafter"/>
</dbReference>
<dbReference type="AlphaFoldDB" id="A0A2G9YX32"/>
<dbReference type="EMBL" id="PCRP01000024">
    <property type="protein sequence ID" value="PIP23762.1"/>
    <property type="molecule type" value="Genomic_DNA"/>
</dbReference>
<dbReference type="Gene3D" id="3.90.226.10">
    <property type="entry name" value="2-enoyl-CoA Hydratase, Chain A, domain 1"/>
    <property type="match status" value="1"/>
</dbReference>
<evidence type="ECO:0000313" key="7">
    <source>
        <dbReference type="EMBL" id="PIP23762.1"/>
    </source>
</evidence>
<dbReference type="InterPro" id="IPR036034">
    <property type="entry name" value="PDZ_sf"/>
</dbReference>
<dbReference type="PANTHER" id="PTHR32060:SF30">
    <property type="entry name" value="CARBOXY-TERMINAL PROCESSING PROTEASE CTPA"/>
    <property type="match status" value="1"/>
</dbReference>
<evidence type="ECO:0000256" key="3">
    <source>
        <dbReference type="ARBA" id="ARBA00022801"/>
    </source>
</evidence>
<reference evidence="7 8" key="1">
    <citation type="submission" date="2017-09" db="EMBL/GenBank/DDBJ databases">
        <title>Depth-based differentiation of microbial function through sediment-hosted aquifers and enrichment of novel symbionts in the deep terrestrial subsurface.</title>
        <authorList>
            <person name="Probst A.J."/>
            <person name="Ladd B."/>
            <person name="Jarett J.K."/>
            <person name="Geller-Mcgrath D.E."/>
            <person name="Sieber C.M."/>
            <person name="Emerson J.B."/>
            <person name="Anantharaman K."/>
            <person name="Thomas B.C."/>
            <person name="Malmstrom R."/>
            <person name="Stieglmeier M."/>
            <person name="Klingl A."/>
            <person name="Woyke T."/>
            <person name="Ryan C.M."/>
            <person name="Banfield J.F."/>
        </authorList>
    </citation>
    <scope>NUCLEOTIDE SEQUENCE [LARGE SCALE GENOMIC DNA]</scope>
    <source>
        <strain evidence="7">CG23_combo_of_CG06-09_8_20_14_all_38_19</strain>
    </source>
</reference>
<evidence type="ECO:0000256" key="5">
    <source>
        <dbReference type="RuleBase" id="RU004404"/>
    </source>
</evidence>
<dbReference type="GO" id="GO:0004175">
    <property type="term" value="F:endopeptidase activity"/>
    <property type="evidence" value="ECO:0007669"/>
    <property type="project" value="TreeGrafter"/>
</dbReference>
<evidence type="ECO:0000256" key="4">
    <source>
        <dbReference type="ARBA" id="ARBA00022825"/>
    </source>
</evidence>
<dbReference type="SUPFAM" id="SSF50156">
    <property type="entry name" value="PDZ domain-like"/>
    <property type="match status" value="1"/>
</dbReference>
<dbReference type="Pfam" id="PF03572">
    <property type="entry name" value="Peptidase_S41"/>
    <property type="match status" value="1"/>
</dbReference>
<keyword evidence="4 5" id="KW-0720">Serine protease</keyword>
<keyword evidence="3 5" id="KW-0378">Hydrolase</keyword>
<dbReference type="PANTHER" id="PTHR32060">
    <property type="entry name" value="TAIL-SPECIFIC PROTEASE"/>
    <property type="match status" value="1"/>
</dbReference>
<comment type="caution">
    <text evidence="7">The sequence shown here is derived from an EMBL/GenBank/DDBJ whole genome shotgun (WGS) entry which is preliminary data.</text>
</comment>
<dbReference type="SMART" id="SM00228">
    <property type="entry name" value="PDZ"/>
    <property type="match status" value="1"/>
</dbReference>
<protein>
    <submittedName>
        <fullName evidence="7">Peptidase S41</fullName>
    </submittedName>
</protein>
<dbReference type="InterPro" id="IPR005151">
    <property type="entry name" value="Tail-specific_protease"/>
</dbReference>
<dbReference type="SUPFAM" id="SSF52096">
    <property type="entry name" value="ClpP/crotonase"/>
    <property type="match status" value="1"/>
</dbReference>
<evidence type="ECO:0000259" key="6">
    <source>
        <dbReference type="PROSITE" id="PS50106"/>
    </source>
</evidence>
<keyword evidence="2 5" id="KW-0645">Protease</keyword>
<feature type="domain" description="PDZ" evidence="6">
    <location>
        <begin position="95"/>
        <end position="163"/>
    </location>
</feature>
<dbReference type="GO" id="GO:0008236">
    <property type="term" value="F:serine-type peptidase activity"/>
    <property type="evidence" value="ECO:0007669"/>
    <property type="project" value="UniProtKB-KW"/>
</dbReference>
<dbReference type="InterPro" id="IPR001478">
    <property type="entry name" value="PDZ"/>
</dbReference>
<dbReference type="Pfam" id="PF00595">
    <property type="entry name" value="PDZ"/>
    <property type="match status" value="1"/>
</dbReference>
<gene>
    <name evidence="7" type="ORF">COX36_01590</name>
</gene>
<dbReference type="GO" id="GO:0006508">
    <property type="term" value="P:proteolysis"/>
    <property type="evidence" value="ECO:0007669"/>
    <property type="project" value="UniProtKB-KW"/>
</dbReference>
<organism evidence="7 8">
    <name type="scientific">Candidatus Nealsonbacteria bacterium CG23_combo_of_CG06-09_8_20_14_all_38_19</name>
    <dbReference type="NCBI Taxonomy" id="1974721"/>
    <lineage>
        <taxon>Bacteria</taxon>
        <taxon>Candidatus Nealsoniibacteriota</taxon>
    </lineage>
</organism>
<dbReference type="Proteomes" id="UP000230273">
    <property type="component" value="Unassembled WGS sequence"/>
</dbReference>
<accession>A0A2G9YX32</accession>
<evidence type="ECO:0000256" key="1">
    <source>
        <dbReference type="ARBA" id="ARBA00009179"/>
    </source>
</evidence>
<name>A0A2G9YX32_9BACT</name>
<evidence type="ECO:0000313" key="8">
    <source>
        <dbReference type="Proteomes" id="UP000230273"/>
    </source>
</evidence>
<dbReference type="GO" id="GO:0030288">
    <property type="term" value="C:outer membrane-bounded periplasmic space"/>
    <property type="evidence" value="ECO:0007669"/>
    <property type="project" value="TreeGrafter"/>
</dbReference>